<dbReference type="Proteomes" id="UP001152300">
    <property type="component" value="Unassembled WGS sequence"/>
</dbReference>
<gene>
    <name evidence="2" type="ORF">OCU04_000354</name>
</gene>
<keyword evidence="3" id="KW-1185">Reference proteome</keyword>
<reference evidence="2" key="1">
    <citation type="submission" date="2022-11" db="EMBL/GenBank/DDBJ databases">
        <title>Genome Resource of Sclerotinia nivalis Strain SnTB1, a Plant Pathogen Isolated from American Ginseng.</title>
        <authorList>
            <person name="Fan S."/>
        </authorList>
    </citation>
    <scope>NUCLEOTIDE SEQUENCE</scope>
    <source>
        <strain evidence="2">SnTB1</strain>
    </source>
</reference>
<sequence length="72" mass="7762">MGVFGGLESYLSFPRPKNELSSPSNPEPGGARPLNPRPPIPFPIPYPFPPGAMDGSPLTPYRSRLSAIIPYP</sequence>
<evidence type="ECO:0000313" key="3">
    <source>
        <dbReference type="Proteomes" id="UP001152300"/>
    </source>
</evidence>
<comment type="caution">
    <text evidence="2">The sequence shown here is derived from an EMBL/GenBank/DDBJ whole genome shotgun (WGS) entry which is preliminary data.</text>
</comment>
<protein>
    <submittedName>
        <fullName evidence="2">Uncharacterized protein</fullName>
    </submittedName>
</protein>
<feature type="region of interest" description="Disordered" evidence="1">
    <location>
        <begin position="1"/>
        <end position="41"/>
    </location>
</feature>
<evidence type="ECO:0000313" key="2">
    <source>
        <dbReference type="EMBL" id="KAJ8069948.1"/>
    </source>
</evidence>
<organism evidence="2 3">
    <name type="scientific">Sclerotinia nivalis</name>
    <dbReference type="NCBI Taxonomy" id="352851"/>
    <lineage>
        <taxon>Eukaryota</taxon>
        <taxon>Fungi</taxon>
        <taxon>Dikarya</taxon>
        <taxon>Ascomycota</taxon>
        <taxon>Pezizomycotina</taxon>
        <taxon>Leotiomycetes</taxon>
        <taxon>Helotiales</taxon>
        <taxon>Sclerotiniaceae</taxon>
        <taxon>Sclerotinia</taxon>
    </lineage>
</organism>
<dbReference type="AlphaFoldDB" id="A0A9X0DR75"/>
<name>A0A9X0DR75_9HELO</name>
<evidence type="ECO:0000256" key="1">
    <source>
        <dbReference type="SAM" id="MobiDB-lite"/>
    </source>
</evidence>
<proteinExistence type="predicted"/>
<accession>A0A9X0DR75</accession>
<dbReference type="EMBL" id="JAPEIS010000001">
    <property type="protein sequence ID" value="KAJ8069948.1"/>
    <property type="molecule type" value="Genomic_DNA"/>
</dbReference>